<comment type="caution">
    <text evidence="18">The sequence shown here is derived from an EMBL/GenBank/DDBJ whole genome shotgun (WGS) entry which is preliminary data.</text>
</comment>
<dbReference type="InterPro" id="IPR045357">
    <property type="entry name" value="Aminopeptidase_N-like_N"/>
</dbReference>
<keyword evidence="8" id="KW-0479">Metal-binding</keyword>
<evidence type="ECO:0000256" key="13">
    <source>
        <dbReference type="NCBIfam" id="TIGR02414"/>
    </source>
</evidence>
<keyword evidence="7" id="KW-0645">Protease</keyword>
<comment type="function">
    <text evidence="12">Aminopeptidase N is involved in the degradation of intracellular peptides generated by protein breakdown during normal growth as well as in response to nutrient starvation.</text>
</comment>
<dbReference type="SUPFAM" id="SSF63737">
    <property type="entry name" value="Leukotriene A4 hydrolase N-terminal domain"/>
    <property type="match status" value="1"/>
</dbReference>
<evidence type="ECO:0000256" key="5">
    <source>
        <dbReference type="ARBA" id="ARBA00015611"/>
    </source>
</evidence>
<dbReference type="Pfam" id="PF01433">
    <property type="entry name" value="Peptidase_M1"/>
    <property type="match status" value="1"/>
</dbReference>
<dbReference type="GO" id="GO:0008237">
    <property type="term" value="F:metallopeptidase activity"/>
    <property type="evidence" value="ECO:0007669"/>
    <property type="project" value="UniProtKB-UniRule"/>
</dbReference>
<dbReference type="GO" id="GO:0016285">
    <property type="term" value="F:alanyl aminopeptidase activity"/>
    <property type="evidence" value="ECO:0007669"/>
    <property type="project" value="UniProtKB-EC"/>
</dbReference>
<accession>A0A828PZV8</accession>
<evidence type="ECO:0000259" key="15">
    <source>
        <dbReference type="Pfam" id="PF11940"/>
    </source>
</evidence>
<evidence type="ECO:0000256" key="6">
    <source>
        <dbReference type="ARBA" id="ARBA00022438"/>
    </source>
</evidence>
<evidence type="ECO:0000259" key="17">
    <source>
        <dbReference type="Pfam" id="PF17900"/>
    </source>
</evidence>
<keyword evidence="6 18" id="KW-0031">Aminopeptidase</keyword>
<feature type="domain" description="Peptidase M1 alanyl aminopeptidase C-terminal" evidence="16">
    <location>
        <begin position="575"/>
        <end position="894"/>
    </location>
</feature>
<evidence type="ECO:0000313" key="19">
    <source>
        <dbReference type="Proteomes" id="UP000005341"/>
    </source>
</evidence>
<comment type="similarity">
    <text evidence="3">Belongs to the peptidase M1 family.</text>
</comment>
<evidence type="ECO:0000256" key="2">
    <source>
        <dbReference type="ARBA" id="ARBA00001947"/>
    </source>
</evidence>
<reference evidence="18 19" key="1">
    <citation type="journal article" date="2010" name="J. Bacteriol.">
        <title>Comparative genomic characterization of Actinobacillus pleuropneumoniae.</title>
        <authorList>
            <person name="Xu Z."/>
            <person name="Chen X."/>
            <person name="Li L."/>
            <person name="Li T."/>
            <person name="Wang S."/>
            <person name="Chen H."/>
            <person name="Zhou R."/>
        </authorList>
    </citation>
    <scope>NUCLEOTIDE SEQUENCE [LARGE SCALE GENOMIC DNA]</scope>
    <source>
        <strain evidence="18 19">Femo</strain>
    </source>
</reference>
<evidence type="ECO:0000256" key="12">
    <source>
        <dbReference type="ARBA" id="ARBA00059739"/>
    </source>
</evidence>
<dbReference type="InterPro" id="IPR024601">
    <property type="entry name" value="Peptidase_M1_pepN_C"/>
</dbReference>
<dbReference type="InterPro" id="IPR042097">
    <property type="entry name" value="Aminopeptidase_N-like_N_sf"/>
</dbReference>
<evidence type="ECO:0000256" key="10">
    <source>
        <dbReference type="ARBA" id="ARBA00022833"/>
    </source>
</evidence>
<dbReference type="Gene3D" id="2.60.40.1840">
    <property type="match status" value="1"/>
</dbReference>
<evidence type="ECO:0000256" key="1">
    <source>
        <dbReference type="ARBA" id="ARBA00000098"/>
    </source>
</evidence>
<organism evidence="18 19">
    <name type="scientific">Actinobacillus pleuropneumoniae serovar 6 str. Femo</name>
    <dbReference type="NCBI Taxonomy" id="754256"/>
    <lineage>
        <taxon>Bacteria</taxon>
        <taxon>Pseudomonadati</taxon>
        <taxon>Pseudomonadota</taxon>
        <taxon>Gammaproteobacteria</taxon>
        <taxon>Pasteurellales</taxon>
        <taxon>Pasteurellaceae</taxon>
        <taxon>Actinobacillus</taxon>
    </lineage>
</organism>
<gene>
    <name evidence="18" type="ORF">appser6_14910</name>
</gene>
<keyword evidence="11" id="KW-0482">Metalloprotease</keyword>
<dbReference type="Gene3D" id="3.30.2010.30">
    <property type="match status" value="1"/>
</dbReference>
<evidence type="ECO:0000256" key="3">
    <source>
        <dbReference type="ARBA" id="ARBA00010136"/>
    </source>
</evidence>
<dbReference type="EC" id="3.4.11.2" evidence="4 13"/>
<dbReference type="InterPro" id="IPR012779">
    <property type="entry name" value="Peptidase_M1_pepN"/>
</dbReference>
<dbReference type="PRINTS" id="PR00756">
    <property type="entry name" value="ALADIPTASE"/>
</dbReference>
<dbReference type="InterPro" id="IPR027268">
    <property type="entry name" value="Peptidase_M4/M1_CTD_sf"/>
</dbReference>
<dbReference type="PANTHER" id="PTHR46322:SF1">
    <property type="entry name" value="PUROMYCIN-SENSITIVE AMINOPEPTIDASE"/>
    <property type="match status" value="1"/>
</dbReference>
<name>A0A828PZV8_ACTPL</name>
<dbReference type="InterPro" id="IPR001930">
    <property type="entry name" value="Peptidase_M1"/>
</dbReference>
<evidence type="ECO:0000259" key="16">
    <source>
        <dbReference type="Pfam" id="PF17432"/>
    </source>
</evidence>
<dbReference type="GO" id="GO:0008270">
    <property type="term" value="F:zinc ion binding"/>
    <property type="evidence" value="ECO:0007669"/>
    <property type="project" value="InterPro"/>
</dbReference>
<dbReference type="PANTHER" id="PTHR46322">
    <property type="entry name" value="PUROMYCIN-SENSITIVE AMINOPEPTIDASE"/>
    <property type="match status" value="1"/>
</dbReference>
<evidence type="ECO:0000313" key="18">
    <source>
        <dbReference type="EMBL" id="EFM91536.1"/>
    </source>
</evidence>
<comment type="cofactor">
    <cofactor evidence="2">
        <name>Zn(2+)</name>
        <dbReference type="ChEBI" id="CHEBI:29105"/>
    </cofactor>
</comment>
<evidence type="ECO:0000256" key="9">
    <source>
        <dbReference type="ARBA" id="ARBA00022801"/>
    </source>
</evidence>
<feature type="domain" description="Aminopeptidase N-like N-terminal" evidence="17">
    <location>
        <begin position="46"/>
        <end position="211"/>
    </location>
</feature>
<dbReference type="InterPro" id="IPR037144">
    <property type="entry name" value="Peptidase_M1_pepN_C_sf"/>
</dbReference>
<dbReference type="EMBL" id="ADOG01000021">
    <property type="protein sequence ID" value="EFM91536.1"/>
    <property type="molecule type" value="Genomic_DNA"/>
</dbReference>
<dbReference type="FunFam" id="2.60.40.1730:FF:000005">
    <property type="entry name" value="Aminopeptidase N"/>
    <property type="match status" value="1"/>
</dbReference>
<feature type="domain" description="Peptidase M1 alanyl aminopeptidase Ig-like fold" evidence="15">
    <location>
        <begin position="469"/>
        <end position="570"/>
    </location>
</feature>
<evidence type="ECO:0000256" key="4">
    <source>
        <dbReference type="ARBA" id="ARBA00012564"/>
    </source>
</evidence>
<dbReference type="Pfam" id="PF11940">
    <property type="entry name" value="DUF3458"/>
    <property type="match status" value="1"/>
</dbReference>
<dbReference type="SUPFAM" id="SSF55486">
    <property type="entry name" value="Metalloproteases ('zincins'), catalytic domain"/>
    <property type="match status" value="1"/>
</dbReference>
<dbReference type="NCBIfam" id="TIGR02414">
    <property type="entry name" value="pepN_proteo"/>
    <property type="match status" value="1"/>
</dbReference>
<proteinExistence type="inferred from homology"/>
<dbReference type="Proteomes" id="UP000005341">
    <property type="component" value="Unassembled WGS sequence"/>
</dbReference>
<dbReference type="Pfam" id="PF17432">
    <property type="entry name" value="DUF3458_C"/>
    <property type="match status" value="1"/>
</dbReference>
<evidence type="ECO:0000256" key="7">
    <source>
        <dbReference type="ARBA" id="ARBA00022670"/>
    </source>
</evidence>
<dbReference type="Gene3D" id="1.25.50.10">
    <property type="entry name" value="Peptidase M1, alanyl aminopeptidase, C-terminal domain"/>
    <property type="match status" value="1"/>
</dbReference>
<dbReference type="FunFam" id="2.60.40.1840:FF:000001">
    <property type="entry name" value="Aminopeptidase N"/>
    <property type="match status" value="1"/>
</dbReference>
<dbReference type="InterPro" id="IPR035414">
    <property type="entry name" value="Peptidase_M1_pepN_Ig-like"/>
</dbReference>
<evidence type="ECO:0000256" key="11">
    <source>
        <dbReference type="ARBA" id="ARBA00023049"/>
    </source>
</evidence>
<dbReference type="InterPro" id="IPR014782">
    <property type="entry name" value="Peptidase_M1_dom"/>
</dbReference>
<dbReference type="AlphaFoldDB" id="A0A828PZV8"/>
<dbReference type="FunFam" id="1.10.390.10:FF:000002">
    <property type="entry name" value="Aminopeptidase N"/>
    <property type="match status" value="1"/>
</dbReference>
<feature type="domain" description="Peptidase M1 membrane alanine aminopeptidase" evidence="14">
    <location>
        <begin position="250"/>
        <end position="464"/>
    </location>
</feature>
<dbReference type="CDD" id="cd09600">
    <property type="entry name" value="M1_APN"/>
    <property type="match status" value="1"/>
</dbReference>
<evidence type="ECO:0000256" key="8">
    <source>
        <dbReference type="ARBA" id="ARBA00022723"/>
    </source>
</evidence>
<comment type="catalytic activity">
    <reaction evidence="1">
        <text>Release of an N-terminal amino acid, Xaa-|-Yaa- from a peptide, amide or arylamide. Xaa is preferably Ala, but may be most amino acids including Pro (slow action). When a terminal hydrophobic residue is followed by a prolyl residue, the two may be released as an intact Xaa-Pro dipeptide.</text>
        <dbReference type="EC" id="3.4.11.2"/>
    </reaction>
</comment>
<evidence type="ECO:0000259" key="14">
    <source>
        <dbReference type="Pfam" id="PF01433"/>
    </source>
</evidence>
<sequence length="894" mass="102956">MTILVQLRSLLYGEFLLAESFKENSMQPKAKYRKDYRAPDFTITNIYLDFQLDPNRTFVTSTLTVERKNNEATHLRLDGHSFDFLSLKLNGETFERFEKDNDSLTVDVTGISSPFELQIETGLNPAQNTSLQGLYQSGDGICTQCEAEGFRQITYMLDRPDVLAKYRTKITASKAKYPFLLSNGNRVAQGDLEDGRHWVEWEDPFFKPSYLFALVAGDFDLLQDKFITKSGREVALEIYVDRGNLDRAGWAMESLKRAMKWDEDRFGLEYDLDIYMIVAVDFFNMGAMENKGLNVFNSKFVLAKPETATDTDYLDIESVIAHEYFHNWTGNRITCRDWFQLSLKEGLTVFRDQEFTSDLWSRPAKRIEDVRLLRAVQFAEDASPMAHPIRPEKVIEMNNFYTVTVYEKGAEVIRMIHTLLGEEKFQKGMQLYVAENDGSAATCEDFVSAMERASGIDLTQFRRWYNQSGTPELSVSDEYDEMHHIYRLHVSQHTAPTVDQLEKVNLHIPFKIELYSEQDGAPISLQFEGTTLNNVLDVVQEQQTFEFHNVMHKPVPALLCDFSAPVRLDYAYTNAQLIALLKFARNDFVRWDAAQTLFNNELRLNLALHQSGEAFTFSAELTEALVYLLDNYESNPELTALMLTLPKETEFAELFKTIDPIGIAITREFMLRTIAETLRDRLLNVYNRNRCDAYRVAAEDMSKRALRNLCLSYLAFTDLGNGLTYKHYQQADNMTDTLAALSAATKAQLACRDQLLADFEQKWHHDGLVMDKWFMLQATRPDDNVLEIVQELLNHRSFNFNNPNRLRALVGAFCSQNPKAFHAIDGSGYRFLVDILIKLNDSNPQVASRLIEPLIKLSRYDNQRQTLMKRGLERLRGLDNLARDLYEKVEKALQ</sequence>
<dbReference type="FunFam" id="3.30.2010.30:FF:000002">
    <property type="entry name" value="Putative aminopeptidase N"/>
    <property type="match status" value="1"/>
</dbReference>
<dbReference type="GO" id="GO:0006508">
    <property type="term" value="P:proteolysis"/>
    <property type="evidence" value="ECO:0007669"/>
    <property type="project" value="UniProtKB-UniRule"/>
</dbReference>
<dbReference type="Pfam" id="PF17900">
    <property type="entry name" value="Peptidase_M1_N"/>
    <property type="match status" value="1"/>
</dbReference>
<dbReference type="Gene3D" id="1.10.390.10">
    <property type="entry name" value="Neutral Protease Domain 2"/>
    <property type="match status" value="1"/>
</dbReference>
<dbReference type="Gene3D" id="2.60.40.1730">
    <property type="entry name" value="tricorn interacting facor f3 domain"/>
    <property type="match status" value="1"/>
</dbReference>
<protein>
    <recommendedName>
        <fullName evidence="5 13">Aminopeptidase N</fullName>
        <ecNumber evidence="4 13">3.4.11.2</ecNumber>
    </recommendedName>
</protein>
<keyword evidence="10" id="KW-0862">Zinc</keyword>
<dbReference type="InterPro" id="IPR038438">
    <property type="entry name" value="PepN_Ig-like_sf"/>
</dbReference>
<keyword evidence="9" id="KW-0378">Hydrolase</keyword>